<dbReference type="RefSeq" id="XP_052748160.1">
    <property type="nucleotide sequence ID" value="XM_052892200.1"/>
</dbReference>
<dbReference type="GeneID" id="116412807"/>
<accession>A0ABM3M9P8</accession>
<organism evidence="1 2">
    <name type="scientific">Galleria mellonella</name>
    <name type="common">Greater wax moth</name>
    <dbReference type="NCBI Taxonomy" id="7137"/>
    <lineage>
        <taxon>Eukaryota</taxon>
        <taxon>Metazoa</taxon>
        <taxon>Ecdysozoa</taxon>
        <taxon>Arthropoda</taxon>
        <taxon>Hexapoda</taxon>
        <taxon>Insecta</taxon>
        <taxon>Pterygota</taxon>
        <taxon>Neoptera</taxon>
        <taxon>Endopterygota</taxon>
        <taxon>Lepidoptera</taxon>
        <taxon>Glossata</taxon>
        <taxon>Ditrysia</taxon>
        <taxon>Pyraloidea</taxon>
        <taxon>Pyralidae</taxon>
        <taxon>Galleriinae</taxon>
        <taxon>Galleria</taxon>
    </lineage>
</organism>
<name>A0ABM3M9P8_GALME</name>
<keyword evidence="1" id="KW-1185">Reference proteome</keyword>
<evidence type="ECO:0000313" key="1">
    <source>
        <dbReference type="Proteomes" id="UP001652740"/>
    </source>
</evidence>
<evidence type="ECO:0000313" key="2">
    <source>
        <dbReference type="RefSeq" id="XP_052748160.1"/>
    </source>
</evidence>
<proteinExistence type="predicted"/>
<protein>
    <submittedName>
        <fullName evidence="2">Uncharacterized protein LOC116412807</fullName>
    </submittedName>
</protein>
<gene>
    <name evidence="2" type="primary">LOC116412807</name>
</gene>
<sequence length="166" mass="19832">MITDILKDIILKLRQADKIQQRYKRYVTFKLGLVAAGIMETYISMLELYKKYTEPKLVTDQSVNVERFFTAYHIIKTDYNEIRHEYIMFYEILENHLKQQEAKAKTKSLLNLYKKKQAQRSDILNVTSPGAEEFKRSLRYKKWAEKWNNFVPEIEGVDVDIDNIKI</sequence>
<dbReference type="Proteomes" id="UP001652740">
    <property type="component" value="Unplaced"/>
</dbReference>
<reference evidence="2" key="1">
    <citation type="submission" date="2025-08" db="UniProtKB">
        <authorList>
            <consortium name="RefSeq"/>
        </authorList>
    </citation>
    <scope>IDENTIFICATION</scope>
    <source>
        <tissue evidence="2">Whole larvae</tissue>
    </source>
</reference>